<protein>
    <submittedName>
        <fullName evidence="4">Uncharacterized protein</fullName>
    </submittedName>
</protein>
<accession>A0A7R9A140</accession>
<organism evidence="4">
    <name type="scientific">Cyprideis torosa</name>
    <dbReference type="NCBI Taxonomy" id="163714"/>
    <lineage>
        <taxon>Eukaryota</taxon>
        <taxon>Metazoa</taxon>
        <taxon>Ecdysozoa</taxon>
        <taxon>Arthropoda</taxon>
        <taxon>Crustacea</taxon>
        <taxon>Oligostraca</taxon>
        <taxon>Ostracoda</taxon>
        <taxon>Podocopa</taxon>
        <taxon>Podocopida</taxon>
        <taxon>Cytherocopina</taxon>
        <taxon>Cytheroidea</taxon>
        <taxon>Cytherideidae</taxon>
        <taxon>Cyprideis</taxon>
    </lineage>
</organism>
<dbReference type="PANTHER" id="PTHR46690:SF1">
    <property type="entry name" value="CYTOCHROME C OXIDASE ASSEMBLY FACTOR 6 HOMOLOG"/>
    <property type="match status" value="1"/>
</dbReference>
<reference evidence="4" key="1">
    <citation type="submission" date="2020-11" db="EMBL/GenBank/DDBJ databases">
        <authorList>
            <person name="Tran Van P."/>
        </authorList>
    </citation>
    <scope>NUCLEOTIDE SEQUENCE</scope>
</reference>
<evidence type="ECO:0000313" key="4">
    <source>
        <dbReference type="EMBL" id="CAD7239410.1"/>
    </source>
</evidence>
<dbReference type="OrthoDB" id="16284at2759"/>
<dbReference type="InterPro" id="IPR048280">
    <property type="entry name" value="COX6B-like"/>
</dbReference>
<gene>
    <name evidence="4" type="ORF">CTOB1V02_LOCUS17225</name>
</gene>
<keyword evidence="3" id="KW-1015">Disulfide bond</keyword>
<evidence type="ECO:0000256" key="1">
    <source>
        <dbReference type="ARBA" id="ARBA00004173"/>
    </source>
</evidence>
<dbReference type="EMBL" id="OB725212">
    <property type="protein sequence ID" value="CAD7239410.1"/>
    <property type="molecule type" value="Genomic_DNA"/>
</dbReference>
<dbReference type="AlphaFoldDB" id="A0A7R9A140"/>
<evidence type="ECO:0000256" key="2">
    <source>
        <dbReference type="ARBA" id="ARBA00023128"/>
    </source>
</evidence>
<dbReference type="InterPro" id="IPR042289">
    <property type="entry name" value="COA6"/>
</dbReference>
<dbReference type="PANTHER" id="PTHR46690">
    <property type="entry name" value="CYTOCHROME C OXIDASE ASSEMBLY FACTOR 6 HOMOLOG"/>
    <property type="match status" value="1"/>
</dbReference>
<dbReference type="GO" id="GO:0008535">
    <property type="term" value="P:respiratory chain complex IV assembly"/>
    <property type="evidence" value="ECO:0007669"/>
    <property type="project" value="InterPro"/>
</dbReference>
<dbReference type="InterPro" id="IPR036549">
    <property type="entry name" value="CX6/COA6-like_sf"/>
</dbReference>
<dbReference type="SUPFAM" id="SSF47694">
    <property type="entry name" value="Cytochrome c oxidase subunit h"/>
    <property type="match status" value="1"/>
</dbReference>
<proteinExistence type="predicted"/>
<dbReference type="GO" id="GO:0005739">
    <property type="term" value="C:mitochondrion"/>
    <property type="evidence" value="ECO:0007669"/>
    <property type="project" value="UniProtKB-SubCell"/>
</dbReference>
<dbReference type="Gene3D" id="1.10.10.140">
    <property type="entry name" value="Cytochrome c oxidase, subunit VIb"/>
    <property type="match status" value="1"/>
</dbReference>
<feature type="non-terminal residue" evidence="4">
    <location>
        <position position="1"/>
    </location>
</feature>
<evidence type="ECO:0000256" key="3">
    <source>
        <dbReference type="ARBA" id="ARBA00023157"/>
    </source>
</evidence>
<dbReference type="GO" id="GO:0042775">
    <property type="term" value="P:mitochondrial ATP synthesis coupled electron transport"/>
    <property type="evidence" value="ECO:0007669"/>
    <property type="project" value="TreeGrafter"/>
</dbReference>
<sequence length="67" mass="8145">DVYWECLDKHPGDQEKAEEKCSQFRELFEKNCPHAWVTHFDRRRRYEAYKEKFLKEGPDPVTQKPSS</sequence>
<keyword evidence="2" id="KW-0496">Mitochondrion</keyword>
<name>A0A7R9A140_9CRUS</name>
<comment type="subcellular location">
    <subcellularLocation>
        <location evidence="1">Mitochondrion</location>
    </subcellularLocation>
</comment>
<dbReference type="Pfam" id="PF02297">
    <property type="entry name" value="COX6B"/>
    <property type="match status" value="1"/>
</dbReference>